<evidence type="ECO:0000256" key="3">
    <source>
        <dbReference type="ARBA" id="ARBA00022840"/>
    </source>
</evidence>
<dbReference type="PANTHER" id="PTHR45748">
    <property type="entry name" value="1-PHOSPHATIDYLINOSITOL 3-PHOSPHATE 5-KINASE-RELATED"/>
    <property type="match status" value="1"/>
</dbReference>
<dbReference type="SUPFAM" id="SSF56104">
    <property type="entry name" value="SAICAR synthase-like"/>
    <property type="match status" value="1"/>
</dbReference>
<evidence type="ECO:0000256" key="5">
    <source>
        <dbReference type="SAM" id="Coils"/>
    </source>
</evidence>
<dbReference type="SMART" id="SM00330">
    <property type="entry name" value="PIPKc"/>
    <property type="match status" value="1"/>
</dbReference>
<feature type="compositionally biased region" description="Basic and acidic residues" evidence="6">
    <location>
        <begin position="440"/>
        <end position="451"/>
    </location>
</feature>
<dbReference type="PANTHER" id="PTHR45748:SF21">
    <property type="entry name" value="1-PHOSPHATIDYLINOSITOL-3-PHOSPHATE 5-KINASE FAB1A"/>
    <property type="match status" value="1"/>
</dbReference>
<dbReference type="InterPro" id="IPR027483">
    <property type="entry name" value="PInositol-4-P-4/5-kinase_C_sf"/>
</dbReference>
<dbReference type="Gene3D" id="3.30.800.10">
    <property type="entry name" value="Phosphatidylinositol Phosphate Kinase II Beta"/>
    <property type="match status" value="1"/>
</dbReference>
<keyword evidence="4" id="KW-0808">Transferase</keyword>
<feature type="compositionally biased region" description="Basic and acidic residues" evidence="6">
    <location>
        <begin position="385"/>
        <end position="399"/>
    </location>
</feature>
<name>A0ABU6TFT4_9FABA</name>
<dbReference type="Proteomes" id="UP001341840">
    <property type="component" value="Unassembled WGS sequence"/>
</dbReference>
<dbReference type="InterPro" id="IPR044769">
    <property type="entry name" value="PIKfyve_PIPKc"/>
</dbReference>
<feature type="coiled-coil region" evidence="5">
    <location>
        <begin position="310"/>
        <end position="337"/>
    </location>
</feature>
<comment type="caution">
    <text evidence="8">The sequence shown here is derived from an EMBL/GenBank/DDBJ whole genome shotgun (WGS) entry which is preliminary data.</text>
</comment>
<sequence length="1007" mass="112559">MLNNDLTSDSFGTLEPLGPVGNNQIRTTALSACEGGTPEPLYVKHDNSNKIYDDMIPSKEDFPPSTSDHQSILVFLSTRCVWKGTVCERSHLVRIKYYGSSDKPLGRFLRDQLFDQSYICRSCDMPSEAHVHCYTHRQGSLTISVKKLSEFPLPGEREGKIWMWHRCLKCPRVNGFPPATRRVVMSDAAWGLSFGKFLELSFSNHAAASRVASCGHSLHRDCLRFYGFGKMVACFRYASIDLHSVHLPPSKLEFNYDSQDWLKREAIEVQNRAEVLYSEVRNVLHKLSEKISDPGLREGGNSILDIKHLVSELKGMMQKEKEELEDLSQKLVHKEVKVGQPVVDILELNKLRRHILLLSFVWDQRLIYASNLFRINFQGDPRNSYQREKSIGSREKVAEADVASRPARAHSSFDSSVLESKPDGHNSENASRLSMSGEVTKGEEKGKDTTRDLANLSNSADANVNDKSESPEIGGSVRRALSEGEFPIMGNLSDTLDAAWTGETHPINGSSPPDSAMTVHSPEATIAAAKSNCENHTADNDSKLLSQGLDTRWPGMPFANLFSSINKTSALDTQKLVDYNPVHILSFRELERQNGARLLLPAGINDAIVAVYDDEPTSIISYVLMSKYYYVLMSESDKAKDSADGSVSLPLFDTTSLLSLISFDESIASSYRSFGSTDESMLSTAGSQCAPGGDPLLDTKDLHARVSFADYISSLGKVKYTVTCYFAKRFEALRRTCCPSETDFVRSLSRCKKWGAQGGKSNVFFAKTLDDRFIIKQVTKTELESFIKFAPAYFKYLSESISTGSPTCLAKILGIYQVTSKHGKAGKETKMDVLVMENLLYRRNITRLYDLKGSSRSRYNPDTSGSNKVLLDQNLIESMPTSPIFVGNKAKRLLERAVWNDTAFLASIYVMDYSLLVGVDEDNHELVLGIIDFMRQYTWDKHLETWVKTSGILGGPKNTSPTVISPQQYKKRFRKAMSAYFLMVPDQWSPPDLHPSGSQSEFCDENS</sequence>
<keyword evidence="5" id="KW-0175">Coiled coil</keyword>
<gene>
    <name evidence="8" type="ORF">PIB30_045290</name>
</gene>
<evidence type="ECO:0000259" key="7">
    <source>
        <dbReference type="PROSITE" id="PS51455"/>
    </source>
</evidence>
<evidence type="ECO:0000256" key="4">
    <source>
        <dbReference type="PROSITE-ProRule" id="PRU00781"/>
    </source>
</evidence>
<dbReference type="InterPro" id="IPR002498">
    <property type="entry name" value="PInositol-4-P-4/5-kinase_core"/>
</dbReference>
<evidence type="ECO:0000256" key="6">
    <source>
        <dbReference type="SAM" id="MobiDB-lite"/>
    </source>
</evidence>
<evidence type="ECO:0000313" key="9">
    <source>
        <dbReference type="Proteomes" id="UP001341840"/>
    </source>
</evidence>
<evidence type="ECO:0000313" key="8">
    <source>
        <dbReference type="EMBL" id="MED6147600.1"/>
    </source>
</evidence>
<dbReference type="CDD" id="cd17300">
    <property type="entry name" value="PIPKc_PIKfyve"/>
    <property type="match status" value="1"/>
</dbReference>
<evidence type="ECO:0000256" key="1">
    <source>
        <dbReference type="ARBA" id="ARBA00022741"/>
    </source>
</evidence>
<evidence type="ECO:0000256" key="2">
    <source>
        <dbReference type="ARBA" id="ARBA00022777"/>
    </source>
</evidence>
<keyword evidence="1 4" id="KW-0547">Nucleotide-binding</keyword>
<keyword evidence="3 4" id="KW-0067">ATP-binding</keyword>
<dbReference type="Pfam" id="PF01504">
    <property type="entry name" value="PIP5K"/>
    <property type="match status" value="2"/>
</dbReference>
<accession>A0ABU6TFT4</accession>
<feature type="region of interest" description="Disordered" evidence="6">
    <location>
        <begin position="384"/>
        <end position="475"/>
    </location>
</feature>
<reference evidence="8 9" key="1">
    <citation type="journal article" date="2023" name="Plants (Basel)">
        <title>Bridging the Gap: Combining Genomics and Transcriptomics Approaches to Understand Stylosanthes scabra, an Orphan Legume from the Brazilian Caatinga.</title>
        <authorList>
            <person name="Ferreira-Neto J.R.C."/>
            <person name="da Silva M.D."/>
            <person name="Binneck E."/>
            <person name="de Melo N.F."/>
            <person name="da Silva R.H."/>
            <person name="de Melo A.L.T.M."/>
            <person name="Pandolfi V."/>
            <person name="Bustamante F.O."/>
            <person name="Brasileiro-Vidal A.C."/>
            <person name="Benko-Iseppon A.M."/>
        </authorList>
    </citation>
    <scope>NUCLEOTIDE SEQUENCE [LARGE SCALE GENOMIC DNA]</scope>
    <source>
        <tissue evidence="8">Leaves</tissue>
    </source>
</reference>
<protein>
    <recommendedName>
        <fullName evidence="7">PIPK domain-containing protein</fullName>
    </recommendedName>
</protein>
<feature type="domain" description="PIPK" evidence="7">
    <location>
        <begin position="659"/>
        <end position="981"/>
    </location>
</feature>
<keyword evidence="9" id="KW-1185">Reference proteome</keyword>
<organism evidence="8 9">
    <name type="scientific">Stylosanthes scabra</name>
    <dbReference type="NCBI Taxonomy" id="79078"/>
    <lineage>
        <taxon>Eukaryota</taxon>
        <taxon>Viridiplantae</taxon>
        <taxon>Streptophyta</taxon>
        <taxon>Embryophyta</taxon>
        <taxon>Tracheophyta</taxon>
        <taxon>Spermatophyta</taxon>
        <taxon>Magnoliopsida</taxon>
        <taxon>eudicotyledons</taxon>
        <taxon>Gunneridae</taxon>
        <taxon>Pentapetalae</taxon>
        <taxon>rosids</taxon>
        <taxon>fabids</taxon>
        <taxon>Fabales</taxon>
        <taxon>Fabaceae</taxon>
        <taxon>Papilionoideae</taxon>
        <taxon>50 kb inversion clade</taxon>
        <taxon>dalbergioids sensu lato</taxon>
        <taxon>Dalbergieae</taxon>
        <taxon>Pterocarpus clade</taxon>
        <taxon>Stylosanthes</taxon>
    </lineage>
</organism>
<proteinExistence type="predicted"/>
<dbReference type="Gene3D" id="3.30.810.10">
    <property type="entry name" value="2-Layer Sandwich"/>
    <property type="match status" value="1"/>
</dbReference>
<dbReference type="InterPro" id="IPR027484">
    <property type="entry name" value="PInositol-4-P-5-kinase_N"/>
</dbReference>
<dbReference type="EMBL" id="JASCZI010090896">
    <property type="protein sequence ID" value="MED6147600.1"/>
    <property type="molecule type" value="Genomic_DNA"/>
</dbReference>
<keyword evidence="2 4" id="KW-0418">Kinase</keyword>
<dbReference type="PROSITE" id="PS51455">
    <property type="entry name" value="PIPK"/>
    <property type="match status" value="1"/>
</dbReference>